<evidence type="ECO:0000313" key="12">
    <source>
        <dbReference type="Ensembl" id="ENSDCDP00010009530.1"/>
    </source>
</evidence>
<organism evidence="12 13">
    <name type="scientific">Denticeps clupeoides</name>
    <name type="common">denticle herring</name>
    <dbReference type="NCBI Taxonomy" id="299321"/>
    <lineage>
        <taxon>Eukaryota</taxon>
        <taxon>Metazoa</taxon>
        <taxon>Chordata</taxon>
        <taxon>Craniata</taxon>
        <taxon>Vertebrata</taxon>
        <taxon>Euteleostomi</taxon>
        <taxon>Actinopterygii</taxon>
        <taxon>Neopterygii</taxon>
        <taxon>Teleostei</taxon>
        <taxon>Clupei</taxon>
        <taxon>Clupeiformes</taxon>
        <taxon>Denticipitoidei</taxon>
        <taxon>Denticipitidae</taxon>
        <taxon>Denticeps</taxon>
    </lineage>
</organism>
<evidence type="ECO:0000256" key="3">
    <source>
        <dbReference type="ARBA" id="ARBA00022845"/>
    </source>
</evidence>
<dbReference type="FunFam" id="1.10.10.200:FF:000002">
    <property type="entry name" value="Probable transcriptional regulatory protein CLM62_37755"/>
    <property type="match status" value="1"/>
</dbReference>
<feature type="domain" description="TACO1/YebC-like N-terminal" evidence="11">
    <location>
        <begin position="37"/>
        <end position="106"/>
    </location>
</feature>
<feature type="domain" description="TACO1/YebC-like second and third" evidence="10">
    <location>
        <begin position="113"/>
        <end position="269"/>
    </location>
</feature>
<accession>A0AAY4AMP2</accession>
<dbReference type="InterPro" id="IPR026564">
    <property type="entry name" value="Transcrip_reg_TACO1-like_dom3"/>
</dbReference>
<evidence type="ECO:0000256" key="4">
    <source>
        <dbReference type="ARBA" id="ARBA00023054"/>
    </source>
</evidence>
<dbReference type="SUPFAM" id="SSF75625">
    <property type="entry name" value="YebC-like"/>
    <property type="match status" value="1"/>
</dbReference>
<keyword evidence="4" id="KW-0175">Coiled coil</keyword>
<keyword evidence="5" id="KW-0496">Mitochondrion</keyword>
<sequence>MMACLGRVLVPSLRTALSPRVAQRSVHLCPALCAGHNKWSKVKDIKIPKDAARARVIAKLTMMIRIAVKEGGPNPDFNLNLAHLIEQCRSKSFPKATIEAAIKGAEKSKAAAQFVYEGRGPGGFVMLIEVLTDNNTRSHQEIKRILSKHSAMLCDGARHSFSRKGVVVATKDGISLEQALEMAIEAGAEDVQESEDEEERATLQFICDMSDIRGVRAILDKLGVSTVSAGPEFVSNTRAPLHEDQLKAASNLLEALNDCQDVVRVWDNIEATS</sequence>
<comment type="subcellular location">
    <subcellularLocation>
        <location evidence="1">Mitochondrion</location>
    </subcellularLocation>
</comment>
<reference evidence="12 13" key="1">
    <citation type="submission" date="2020-06" db="EMBL/GenBank/DDBJ databases">
        <authorList>
            <consortium name="Wellcome Sanger Institute Data Sharing"/>
        </authorList>
    </citation>
    <scope>NUCLEOTIDE SEQUENCE [LARGE SCALE GENOMIC DNA]</scope>
</reference>
<evidence type="ECO:0000256" key="2">
    <source>
        <dbReference type="ARBA" id="ARBA00008724"/>
    </source>
</evidence>
<dbReference type="RefSeq" id="XP_028825685.1">
    <property type="nucleotide sequence ID" value="XM_028969852.1"/>
</dbReference>
<dbReference type="Ensembl" id="ENSDCDT00010010014.1">
    <property type="protein sequence ID" value="ENSDCDP00010009530.1"/>
    <property type="gene ID" value="ENSDCDG00010004256.1"/>
</dbReference>
<dbReference type="GO" id="GO:0005739">
    <property type="term" value="C:mitochondrion"/>
    <property type="evidence" value="ECO:0007669"/>
    <property type="project" value="UniProtKB-SubCell"/>
</dbReference>
<dbReference type="PANTHER" id="PTHR12532">
    <property type="entry name" value="TRANSLATIONAL ACTIVATOR OF CYTOCHROME C OXIDASE 1"/>
    <property type="match status" value="1"/>
</dbReference>
<keyword evidence="6" id="KW-0010">Activator</keyword>
<dbReference type="GeneID" id="114784443"/>
<evidence type="ECO:0000313" key="13">
    <source>
        <dbReference type="Proteomes" id="UP000694580"/>
    </source>
</evidence>
<dbReference type="GeneTree" id="ENSGT00390000012820"/>
<evidence type="ECO:0000256" key="5">
    <source>
        <dbReference type="ARBA" id="ARBA00023128"/>
    </source>
</evidence>
<dbReference type="Gene3D" id="3.30.70.980">
    <property type="match status" value="2"/>
</dbReference>
<dbReference type="PANTHER" id="PTHR12532:SF0">
    <property type="entry name" value="TRANSLATIONAL ACTIVATOR OF CYTOCHROME C OXIDASE 1"/>
    <property type="match status" value="1"/>
</dbReference>
<dbReference type="InterPro" id="IPR029072">
    <property type="entry name" value="YebC-like"/>
</dbReference>
<dbReference type="HAMAP" id="MF_00693">
    <property type="entry name" value="Transcrip_reg_TACO1"/>
    <property type="match status" value="1"/>
</dbReference>
<gene>
    <name evidence="12" type="primary">TACO1</name>
</gene>
<dbReference type="InterPro" id="IPR049083">
    <property type="entry name" value="TACO1_YebC_N"/>
</dbReference>
<dbReference type="InterPro" id="IPR048300">
    <property type="entry name" value="TACO1_YebC-like_2nd/3rd_dom"/>
</dbReference>
<keyword evidence="3" id="KW-0810">Translation regulation</keyword>
<evidence type="ECO:0000259" key="11">
    <source>
        <dbReference type="Pfam" id="PF20772"/>
    </source>
</evidence>
<dbReference type="Proteomes" id="UP000694580">
    <property type="component" value="Chromosome 2"/>
</dbReference>
<dbReference type="FunFam" id="3.30.70.980:FF:000008">
    <property type="entry name" value="Translational activator of cytochrome c oxidase 1"/>
    <property type="match status" value="1"/>
</dbReference>
<dbReference type="RefSeq" id="XP_028825684.1">
    <property type="nucleotide sequence ID" value="XM_028969851.1"/>
</dbReference>
<reference evidence="12" key="2">
    <citation type="submission" date="2025-08" db="UniProtKB">
        <authorList>
            <consortium name="Ensembl"/>
        </authorList>
    </citation>
    <scope>IDENTIFICATION</scope>
</reference>
<evidence type="ECO:0000256" key="6">
    <source>
        <dbReference type="ARBA" id="ARBA00023159"/>
    </source>
</evidence>
<dbReference type="Pfam" id="PF01709">
    <property type="entry name" value="Transcrip_reg"/>
    <property type="match status" value="1"/>
</dbReference>
<evidence type="ECO:0000256" key="9">
    <source>
        <dbReference type="ARBA" id="ARBA00075676"/>
    </source>
</evidence>
<reference evidence="12" key="3">
    <citation type="submission" date="2025-09" db="UniProtKB">
        <authorList>
            <consortium name="Ensembl"/>
        </authorList>
    </citation>
    <scope>IDENTIFICATION</scope>
</reference>
<evidence type="ECO:0000259" key="10">
    <source>
        <dbReference type="Pfam" id="PF01709"/>
    </source>
</evidence>
<dbReference type="InterPro" id="IPR002876">
    <property type="entry name" value="Transcrip_reg_TACO1-like"/>
</dbReference>
<comment type="function">
    <text evidence="7">Acts as a translational activator of mitochondrially-encoded cytochrome c oxidase 1.</text>
</comment>
<dbReference type="Pfam" id="PF20772">
    <property type="entry name" value="TACO1_YebC_N"/>
    <property type="match status" value="1"/>
</dbReference>
<dbReference type="AlphaFoldDB" id="A0AAY4AMP2"/>
<name>A0AAY4AMP2_9TELE</name>
<dbReference type="Gene3D" id="1.10.10.200">
    <property type="match status" value="1"/>
</dbReference>
<proteinExistence type="inferred from homology"/>
<dbReference type="GO" id="GO:0006417">
    <property type="term" value="P:regulation of translation"/>
    <property type="evidence" value="ECO:0007669"/>
    <property type="project" value="UniProtKB-KW"/>
</dbReference>
<dbReference type="InterPro" id="IPR017856">
    <property type="entry name" value="Integrase-like_N"/>
</dbReference>
<protein>
    <recommendedName>
        <fullName evidence="8">Translational activator of cytochrome c oxidase 1</fullName>
    </recommendedName>
    <alternativeName>
        <fullName evidence="9">Coiled-coil domain-containing protein 44</fullName>
    </alternativeName>
</protein>
<evidence type="ECO:0000256" key="8">
    <source>
        <dbReference type="ARBA" id="ARBA00073666"/>
    </source>
</evidence>
<keyword evidence="13" id="KW-1185">Reference proteome</keyword>
<evidence type="ECO:0000256" key="1">
    <source>
        <dbReference type="ARBA" id="ARBA00004173"/>
    </source>
</evidence>
<evidence type="ECO:0000256" key="7">
    <source>
        <dbReference type="ARBA" id="ARBA00053642"/>
    </source>
</evidence>
<comment type="similarity">
    <text evidence="2">Belongs to the TACO1 family.</text>
</comment>